<organism evidence="1 2">
    <name type="scientific">Vermiconidia calcicola</name>
    <dbReference type="NCBI Taxonomy" id="1690605"/>
    <lineage>
        <taxon>Eukaryota</taxon>
        <taxon>Fungi</taxon>
        <taxon>Dikarya</taxon>
        <taxon>Ascomycota</taxon>
        <taxon>Pezizomycotina</taxon>
        <taxon>Dothideomycetes</taxon>
        <taxon>Dothideomycetidae</taxon>
        <taxon>Mycosphaerellales</taxon>
        <taxon>Extremaceae</taxon>
        <taxon>Vermiconidia</taxon>
    </lineage>
</organism>
<dbReference type="EMBL" id="JAUTXU010000174">
    <property type="protein sequence ID" value="KAK3701429.1"/>
    <property type="molecule type" value="Genomic_DNA"/>
</dbReference>
<evidence type="ECO:0000313" key="1">
    <source>
        <dbReference type="EMBL" id="KAK3701429.1"/>
    </source>
</evidence>
<reference evidence="1" key="1">
    <citation type="submission" date="2023-07" db="EMBL/GenBank/DDBJ databases">
        <title>Black Yeasts Isolated from many extreme environments.</title>
        <authorList>
            <person name="Coleine C."/>
            <person name="Stajich J.E."/>
            <person name="Selbmann L."/>
        </authorList>
    </citation>
    <scope>NUCLEOTIDE SEQUENCE</scope>
    <source>
        <strain evidence="1">CCFEE 5714</strain>
    </source>
</reference>
<keyword evidence="2" id="KW-1185">Reference proteome</keyword>
<name>A0ACC3MQV4_9PEZI</name>
<evidence type="ECO:0000313" key="2">
    <source>
        <dbReference type="Proteomes" id="UP001281147"/>
    </source>
</evidence>
<sequence>MAGSNIFVIYSDGRGNVTLSARRGEGHFEPEHDSSANVTLLEGSGISNGRMVANVLCRNCERWQGGSADFTSEQGTWIHASRPGRSLRTMDLDANLEQHEDNGAFVWDYSAAKGGANVNPFVSGVEESVVSTPPPDMADGDAEIVANTEVVSDALLTAHGTLAAITFLVLLPVGAMILRVPGINIWIHAGFQIFNHCCFVAAAGLGIYMATQERLLNHHHPLIGMVLLGVLFFQPVFGYLHHRSYKSIERRTIVSYIHIWVGRLVILLGMINGGLGIQLAGDVRRGIPGGERSEKLPVDGAGRR</sequence>
<protein>
    <submittedName>
        <fullName evidence="1">Uncharacterized protein</fullName>
    </submittedName>
</protein>
<accession>A0ACC3MQV4</accession>
<comment type="caution">
    <text evidence="1">The sequence shown here is derived from an EMBL/GenBank/DDBJ whole genome shotgun (WGS) entry which is preliminary data.</text>
</comment>
<proteinExistence type="predicted"/>
<gene>
    <name evidence="1" type="ORF">LTR37_015527</name>
</gene>
<dbReference type="Proteomes" id="UP001281147">
    <property type="component" value="Unassembled WGS sequence"/>
</dbReference>